<dbReference type="AlphaFoldDB" id="A0AAN5ICC1"/>
<dbReference type="SUPFAM" id="SSF57850">
    <property type="entry name" value="RING/U-box"/>
    <property type="match status" value="1"/>
</dbReference>
<comment type="caution">
    <text evidence="2">The sequence shown here is derived from an EMBL/GenBank/DDBJ whole genome shotgun (WGS) entry which is preliminary data.</text>
</comment>
<name>A0AAN5ICC1_9BILA</name>
<feature type="non-terminal residue" evidence="2">
    <location>
        <position position="1"/>
    </location>
</feature>
<keyword evidence="3" id="KW-1185">Reference proteome</keyword>
<evidence type="ECO:0000256" key="1">
    <source>
        <dbReference type="SAM" id="MobiDB-lite"/>
    </source>
</evidence>
<evidence type="ECO:0000313" key="2">
    <source>
        <dbReference type="EMBL" id="GMR60987.1"/>
    </source>
</evidence>
<gene>
    <name evidence="2" type="ORF">PMAYCL1PPCAC_31182</name>
</gene>
<accession>A0AAN5ICC1</accession>
<feature type="region of interest" description="Disordered" evidence="1">
    <location>
        <begin position="88"/>
        <end position="108"/>
    </location>
</feature>
<dbReference type="EMBL" id="BTRK01000006">
    <property type="protein sequence ID" value="GMR60987.1"/>
    <property type="molecule type" value="Genomic_DNA"/>
</dbReference>
<sequence>QGGPSGSPLVRRNVVPVRYVMEHTICTLCGLRLDQAKHDEPLCTTTSCHSHIFHLDCLKKYEDRLHKCDVCRKHFRIFEVRIEQPPKRIRNRSLSPKEPQPKSEKKKKKRFLRIFKFIRKSAKPGLENGKCLQEKVEEESIGNPSDVSQSDVELSYDDVDQLERKMHVVAI</sequence>
<dbReference type="Gene3D" id="3.30.40.10">
    <property type="entry name" value="Zinc/RING finger domain, C3HC4 (zinc finger)"/>
    <property type="match status" value="1"/>
</dbReference>
<evidence type="ECO:0000313" key="3">
    <source>
        <dbReference type="Proteomes" id="UP001328107"/>
    </source>
</evidence>
<dbReference type="Proteomes" id="UP001328107">
    <property type="component" value="Unassembled WGS sequence"/>
</dbReference>
<proteinExistence type="predicted"/>
<reference evidence="3" key="1">
    <citation type="submission" date="2022-10" db="EMBL/GenBank/DDBJ databases">
        <title>Genome assembly of Pristionchus species.</title>
        <authorList>
            <person name="Yoshida K."/>
            <person name="Sommer R.J."/>
        </authorList>
    </citation>
    <scope>NUCLEOTIDE SEQUENCE [LARGE SCALE GENOMIC DNA]</scope>
    <source>
        <strain evidence="3">RS5460</strain>
    </source>
</reference>
<evidence type="ECO:0008006" key="4">
    <source>
        <dbReference type="Google" id="ProtNLM"/>
    </source>
</evidence>
<dbReference type="InterPro" id="IPR013083">
    <property type="entry name" value="Znf_RING/FYVE/PHD"/>
</dbReference>
<organism evidence="2 3">
    <name type="scientific">Pristionchus mayeri</name>
    <dbReference type="NCBI Taxonomy" id="1317129"/>
    <lineage>
        <taxon>Eukaryota</taxon>
        <taxon>Metazoa</taxon>
        <taxon>Ecdysozoa</taxon>
        <taxon>Nematoda</taxon>
        <taxon>Chromadorea</taxon>
        <taxon>Rhabditida</taxon>
        <taxon>Rhabditina</taxon>
        <taxon>Diplogasteromorpha</taxon>
        <taxon>Diplogasteroidea</taxon>
        <taxon>Neodiplogasteridae</taxon>
        <taxon>Pristionchus</taxon>
    </lineage>
</organism>
<protein>
    <recommendedName>
        <fullName evidence="4">RING-type domain-containing protein</fullName>
    </recommendedName>
</protein>